<keyword evidence="3" id="KW-1185">Reference proteome</keyword>
<feature type="non-terminal residue" evidence="2">
    <location>
        <position position="151"/>
    </location>
</feature>
<comment type="caution">
    <text evidence="2">The sequence shown here is derived from an EMBL/GenBank/DDBJ whole genome shotgun (WGS) entry which is preliminary data.</text>
</comment>
<dbReference type="InterPro" id="IPR032379">
    <property type="entry name" value="DUF4874"/>
</dbReference>
<dbReference type="AlphaFoldDB" id="A0AAV2R006"/>
<evidence type="ECO:0000313" key="2">
    <source>
        <dbReference type="EMBL" id="CAL4109007.1"/>
    </source>
</evidence>
<dbReference type="Pfam" id="PF16173">
    <property type="entry name" value="DUF4874"/>
    <property type="match status" value="1"/>
</dbReference>
<name>A0AAV2R006_MEGNR</name>
<organism evidence="2 3">
    <name type="scientific">Meganyctiphanes norvegica</name>
    <name type="common">Northern krill</name>
    <name type="synonym">Thysanopoda norvegica</name>
    <dbReference type="NCBI Taxonomy" id="48144"/>
    <lineage>
        <taxon>Eukaryota</taxon>
        <taxon>Metazoa</taxon>
        <taxon>Ecdysozoa</taxon>
        <taxon>Arthropoda</taxon>
        <taxon>Crustacea</taxon>
        <taxon>Multicrustacea</taxon>
        <taxon>Malacostraca</taxon>
        <taxon>Eumalacostraca</taxon>
        <taxon>Eucarida</taxon>
        <taxon>Euphausiacea</taxon>
        <taxon>Euphausiidae</taxon>
        <taxon>Meganyctiphanes</taxon>
    </lineage>
</organism>
<protein>
    <recommendedName>
        <fullName evidence="1">DUF4874 domain-containing protein</fullName>
    </recommendedName>
</protein>
<reference evidence="2 3" key="1">
    <citation type="submission" date="2024-05" db="EMBL/GenBank/DDBJ databases">
        <authorList>
            <person name="Wallberg A."/>
        </authorList>
    </citation>
    <scope>NUCLEOTIDE SEQUENCE [LARGE SCALE GENOMIC DNA]</scope>
</reference>
<gene>
    <name evidence="2" type="ORF">MNOR_LOCUS19022</name>
</gene>
<dbReference type="Proteomes" id="UP001497623">
    <property type="component" value="Unassembled WGS sequence"/>
</dbReference>
<accession>A0AAV2R006</accession>
<proteinExistence type="predicted"/>
<evidence type="ECO:0000313" key="3">
    <source>
        <dbReference type="Proteomes" id="UP001497623"/>
    </source>
</evidence>
<sequence length="151" mass="16803">GGIKCKQKKRCTSAGGLCVRKHSTCLKGGGTLLNNIRCKGKKCVCCKPPGPSGCPSGDQEIAGYQYITYDESNPNKNCRGNPERGLYLYTETFSSSWEALDLGWLQDQVQKGYTLFYRVFVLDLFKSSDISNDVLQLIKEDFITAQEARIK</sequence>
<evidence type="ECO:0000259" key="1">
    <source>
        <dbReference type="Pfam" id="PF16173"/>
    </source>
</evidence>
<feature type="non-terminal residue" evidence="2">
    <location>
        <position position="1"/>
    </location>
</feature>
<dbReference type="EMBL" id="CAXKWB010013899">
    <property type="protein sequence ID" value="CAL4109007.1"/>
    <property type="molecule type" value="Genomic_DNA"/>
</dbReference>
<feature type="domain" description="DUF4874" evidence="1">
    <location>
        <begin position="81"/>
        <end position="151"/>
    </location>
</feature>